<feature type="domain" description="Potassium channel" evidence="13">
    <location>
        <begin position="73"/>
        <end position="150"/>
    </location>
</feature>
<dbReference type="InterPro" id="IPR014756">
    <property type="entry name" value="Ig_E-set"/>
</dbReference>
<reference evidence="16" key="1">
    <citation type="journal article" date="2019" name="Int. J. Syst. Evol. Microbiol.">
        <title>The Global Catalogue of Microorganisms (GCM) 10K type strain sequencing project: providing services to taxonomists for standard genome sequencing and annotation.</title>
        <authorList>
            <consortium name="The Broad Institute Genomics Platform"/>
            <consortium name="The Broad Institute Genome Sequencing Center for Infectious Disease"/>
            <person name="Wu L."/>
            <person name="Ma J."/>
        </authorList>
    </citation>
    <scope>NUCLEOTIDE SEQUENCE [LARGE SCALE GENOMIC DNA]</scope>
    <source>
        <strain evidence="16">JCM 32105</strain>
    </source>
</reference>
<evidence type="ECO:0000256" key="6">
    <source>
        <dbReference type="ARBA" id="ARBA00022958"/>
    </source>
</evidence>
<keyword evidence="2" id="KW-0813">Transport</keyword>
<dbReference type="Gene3D" id="2.60.40.1400">
    <property type="entry name" value="G protein-activated inward rectifier potassium channel 1"/>
    <property type="match status" value="1"/>
</dbReference>
<keyword evidence="7 12" id="KW-1133">Transmembrane helix</keyword>
<dbReference type="PANTHER" id="PTHR11767">
    <property type="entry name" value="INWARD RECTIFIER POTASSIUM CHANNEL"/>
    <property type="match status" value="1"/>
</dbReference>
<evidence type="ECO:0000256" key="5">
    <source>
        <dbReference type="ARBA" id="ARBA00022882"/>
    </source>
</evidence>
<dbReference type="SUPFAM" id="SSF81296">
    <property type="entry name" value="E set domains"/>
    <property type="match status" value="1"/>
</dbReference>
<keyword evidence="8" id="KW-0406">Ion transport</keyword>
<comment type="subcellular location">
    <subcellularLocation>
        <location evidence="1">Membrane</location>
        <topology evidence="1">Multi-pass membrane protein</topology>
    </subcellularLocation>
</comment>
<dbReference type="InterPro" id="IPR013099">
    <property type="entry name" value="K_chnl_dom"/>
</dbReference>
<keyword evidence="16" id="KW-1185">Reference proteome</keyword>
<dbReference type="SUPFAM" id="SSF81324">
    <property type="entry name" value="Voltage-gated potassium channels"/>
    <property type="match status" value="1"/>
</dbReference>
<dbReference type="InterPro" id="IPR041647">
    <property type="entry name" value="IRK_C"/>
</dbReference>
<dbReference type="RefSeq" id="WP_345077882.1">
    <property type="nucleotide sequence ID" value="NZ_BAABFA010000004.1"/>
</dbReference>
<keyword evidence="5" id="KW-0851">Voltage-gated channel</keyword>
<evidence type="ECO:0000256" key="12">
    <source>
        <dbReference type="SAM" id="Phobius"/>
    </source>
</evidence>
<organism evidence="15 16">
    <name type="scientific">Nemorincola caseinilytica</name>
    <dbReference type="NCBI Taxonomy" id="2054315"/>
    <lineage>
        <taxon>Bacteria</taxon>
        <taxon>Pseudomonadati</taxon>
        <taxon>Bacteroidota</taxon>
        <taxon>Chitinophagia</taxon>
        <taxon>Chitinophagales</taxon>
        <taxon>Chitinophagaceae</taxon>
        <taxon>Nemorincola</taxon>
    </lineage>
</organism>
<dbReference type="EMBL" id="BAABFA010000004">
    <property type="protein sequence ID" value="GAA4460882.1"/>
    <property type="molecule type" value="Genomic_DNA"/>
</dbReference>
<evidence type="ECO:0000256" key="1">
    <source>
        <dbReference type="ARBA" id="ARBA00004141"/>
    </source>
</evidence>
<keyword evidence="9 12" id="KW-0472">Membrane</keyword>
<keyword evidence="10" id="KW-0407">Ion channel</keyword>
<sequence>MAQHQRQSSRNIDNTGFGTNSNTEGGRLVNADGSINLRKTGMPIWTRTSVYHTLLRMKRGHFFLSIMVFYTAVNIFFASVYFLVGVENLSGVDHSRSTFDEVMAAFFFSSQTLTTVGYGHVAPTGLLTNIIASTESLLGILAFAVVTGLIYGRFSRPKAYIRFSDDMLISPYKSGKALMLRMATYKNNHLTDAEAQLTIAMHVNENGKMITRFYPLPLEISRLNSLALSWTIVHPITEESPLYQLSKEDMVAARIEVMVYIKAFDDHFSNTVQQRTSYTHHQLVYGAKFQMMYERSETGGYTVLELDKINAHEPAHLSETVPVP</sequence>
<evidence type="ECO:0000256" key="4">
    <source>
        <dbReference type="ARBA" id="ARBA00022692"/>
    </source>
</evidence>
<dbReference type="Pfam" id="PF07885">
    <property type="entry name" value="Ion_trans_2"/>
    <property type="match status" value="1"/>
</dbReference>
<dbReference type="InterPro" id="IPR016449">
    <property type="entry name" value="K_chnl_inward-rec_Kir"/>
</dbReference>
<evidence type="ECO:0000313" key="16">
    <source>
        <dbReference type="Proteomes" id="UP001500067"/>
    </source>
</evidence>
<feature type="transmembrane region" description="Helical" evidence="12">
    <location>
        <begin position="130"/>
        <end position="152"/>
    </location>
</feature>
<feature type="compositionally biased region" description="Polar residues" evidence="11">
    <location>
        <begin position="1"/>
        <end position="24"/>
    </location>
</feature>
<feature type="transmembrane region" description="Helical" evidence="12">
    <location>
        <begin position="62"/>
        <end position="84"/>
    </location>
</feature>
<evidence type="ECO:0000259" key="13">
    <source>
        <dbReference type="Pfam" id="PF07885"/>
    </source>
</evidence>
<dbReference type="PRINTS" id="PR00169">
    <property type="entry name" value="KCHANNEL"/>
</dbReference>
<gene>
    <name evidence="15" type="ORF">GCM10023093_04500</name>
</gene>
<name>A0ABP8N7Q8_9BACT</name>
<evidence type="ECO:0000256" key="7">
    <source>
        <dbReference type="ARBA" id="ARBA00022989"/>
    </source>
</evidence>
<evidence type="ECO:0000259" key="14">
    <source>
        <dbReference type="Pfam" id="PF17655"/>
    </source>
</evidence>
<dbReference type="InterPro" id="IPR013518">
    <property type="entry name" value="K_chnl_inward-rec_Kir_cyto"/>
</dbReference>
<keyword evidence="6" id="KW-0630">Potassium</keyword>
<evidence type="ECO:0000256" key="8">
    <source>
        <dbReference type="ARBA" id="ARBA00023065"/>
    </source>
</evidence>
<evidence type="ECO:0000256" key="2">
    <source>
        <dbReference type="ARBA" id="ARBA00022448"/>
    </source>
</evidence>
<feature type="domain" description="Inward rectifier potassium channel C-terminal" evidence="14">
    <location>
        <begin position="161"/>
        <end position="303"/>
    </location>
</feature>
<proteinExistence type="predicted"/>
<keyword evidence="4 12" id="KW-0812">Transmembrane</keyword>
<dbReference type="Gene3D" id="1.10.287.70">
    <property type="match status" value="1"/>
</dbReference>
<evidence type="ECO:0000256" key="10">
    <source>
        <dbReference type="ARBA" id="ARBA00023303"/>
    </source>
</evidence>
<dbReference type="PRINTS" id="PR01320">
    <property type="entry name" value="KIRCHANNEL"/>
</dbReference>
<evidence type="ECO:0000313" key="15">
    <source>
        <dbReference type="EMBL" id="GAA4460882.1"/>
    </source>
</evidence>
<feature type="region of interest" description="Disordered" evidence="11">
    <location>
        <begin position="1"/>
        <end position="25"/>
    </location>
</feature>
<evidence type="ECO:0000256" key="9">
    <source>
        <dbReference type="ARBA" id="ARBA00023136"/>
    </source>
</evidence>
<keyword evidence="3" id="KW-0633">Potassium transport</keyword>
<accession>A0ABP8N7Q8</accession>
<protein>
    <submittedName>
        <fullName evidence="15">Ion channel</fullName>
    </submittedName>
</protein>
<evidence type="ECO:0000256" key="11">
    <source>
        <dbReference type="SAM" id="MobiDB-lite"/>
    </source>
</evidence>
<dbReference type="Pfam" id="PF17655">
    <property type="entry name" value="IRK_C"/>
    <property type="match status" value="1"/>
</dbReference>
<comment type="caution">
    <text evidence="15">The sequence shown here is derived from an EMBL/GenBank/DDBJ whole genome shotgun (WGS) entry which is preliminary data.</text>
</comment>
<dbReference type="Proteomes" id="UP001500067">
    <property type="component" value="Unassembled WGS sequence"/>
</dbReference>
<evidence type="ECO:0000256" key="3">
    <source>
        <dbReference type="ARBA" id="ARBA00022538"/>
    </source>
</evidence>
<dbReference type="PANTHER" id="PTHR11767:SF102">
    <property type="entry name" value="INWARDLY RECTIFYING POTASSIUM CHANNEL 1, ISOFORM F"/>
    <property type="match status" value="1"/>
</dbReference>